<accession>A0A1I7WWU8</accession>
<name>A0A1I7WWU8_HETBA</name>
<reference evidence="2" key="1">
    <citation type="submission" date="2016-11" db="UniProtKB">
        <authorList>
            <consortium name="WormBaseParasite"/>
        </authorList>
    </citation>
    <scope>IDENTIFICATION</scope>
</reference>
<dbReference type="WBParaSite" id="Hba_09702">
    <property type="protein sequence ID" value="Hba_09702"/>
    <property type="gene ID" value="Hba_09702"/>
</dbReference>
<dbReference type="AlphaFoldDB" id="A0A1I7WWU8"/>
<protein>
    <submittedName>
        <fullName evidence="2">ZP domain-containing protein</fullName>
    </submittedName>
</protein>
<organism evidence="1 2">
    <name type="scientific">Heterorhabditis bacteriophora</name>
    <name type="common">Entomopathogenic nematode worm</name>
    <dbReference type="NCBI Taxonomy" id="37862"/>
    <lineage>
        <taxon>Eukaryota</taxon>
        <taxon>Metazoa</taxon>
        <taxon>Ecdysozoa</taxon>
        <taxon>Nematoda</taxon>
        <taxon>Chromadorea</taxon>
        <taxon>Rhabditida</taxon>
        <taxon>Rhabditina</taxon>
        <taxon>Rhabditomorpha</taxon>
        <taxon>Strongyloidea</taxon>
        <taxon>Heterorhabditidae</taxon>
        <taxon>Heterorhabditis</taxon>
    </lineage>
</organism>
<evidence type="ECO:0000313" key="2">
    <source>
        <dbReference type="WBParaSite" id="Hba_09702"/>
    </source>
</evidence>
<proteinExistence type="predicted"/>
<sequence>MVTVLSRCPYKPNVAIYKSKVPLRVEFTLRDILGEYRSQMSGNYYVKCVVAECTRKEGTILSPCPDYDHCDRMEEWNPDIFFVGMGSTPAHFRLRLYQHYRRAHRH</sequence>
<keyword evidence="1" id="KW-1185">Reference proteome</keyword>
<evidence type="ECO:0000313" key="1">
    <source>
        <dbReference type="Proteomes" id="UP000095283"/>
    </source>
</evidence>
<dbReference type="Proteomes" id="UP000095283">
    <property type="component" value="Unplaced"/>
</dbReference>